<comment type="subcellular location">
    <subcellularLocation>
        <location evidence="1">Secreted</location>
        <location evidence="1">Cell wall</location>
    </subcellularLocation>
</comment>
<comment type="similarity">
    <text evidence="2">Belongs to the bacterial phospholipase C family.</text>
</comment>
<comment type="catalytic activity">
    <reaction evidence="7">
        <text>a 1,2-diacyl-sn-glycero-3-phosphocholine + H2O = phosphocholine + a 1,2-diacyl-sn-glycerol + H(+)</text>
        <dbReference type="Rhea" id="RHEA:10604"/>
        <dbReference type="ChEBI" id="CHEBI:15377"/>
        <dbReference type="ChEBI" id="CHEBI:15378"/>
        <dbReference type="ChEBI" id="CHEBI:17815"/>
        <dbReference type="ChEBI" id="CHEBI:57643"/>
        <dbReference type="ChEBI" id="CHEBI:295975"/>
        <dbReference type="EC" id="3.1.4.3"/>
    </reaction>
    <physiologicalReaction direction="left-to-right" evidence="7">
        <dbReference type="Rhea" id="RHEA:10605"/>
    </physiologicalReaction>
</comment>
<dbReference type="NCBIfam" id="TIGR03396">
    <property type="entry name" value="PC_PLC"/>
    <property type="match status" value="1"/>
</dbReference>
<evidence type="ECO:0000256" key="4">
    <source>
        <dbReference type="ARBA" id="ARBA00022512"/>
    </source>
</evidence>
<dbReference type="InterPro" id="IPR006311">
    <property type="entry name" value="TAT_signal"/>
</dbReference>
<dbReference type="PANTHER" id="PTHR31956:SF1">
    <property type="entry name" value="NON-SPECIFIC PHOSPHOLIPASE C1"/>
    <property type="match status" value="1"/>
</dbReference>
<evidence type="ECO:0000256" key="3">
    <source>
        <dbReference type="ARBA" id="ARBA00012018"/>
    </source>
</evidence>
<feature type="domain" description="Bacterial phospholipase C C-terminal" evidence="9">
    <location>
        <begin position="608"/>
        <end position="678"/>
    </location>
</feature>
<evidence type="ECO:0000313" key="11">
    <source>
        <dbReference type="Proteomes" id="UP000198953"/>
    </source>
</evidence>
<dbReference type="InterPro" id="IPR008475">
    <property type="entry name" value="PLipase_C_C"/>
</dbReference>
<accession>A0A1H7P0B8</accession>
<dbReference type="PROSITE" id="PS51318">
    <property type="entry name" value="TAT"/>
    <property type="match status" value="1"/>
</dbReference>
<dbReference type="AlphaFoldDB" id="A0A1H7P0B8"/>
<dbReference type="EMBL" id="FOBF01000004">
    <property type="protein sequence ID" value="SEL29029.1"/>
    <property type="molecule type" value="Genomic_DNA"/>
</dbReference>
<name>A0A1H7P0B8_9ACTN</name>
<evidence type="ECO:0000256" key="2">
    <source>
        <dbReference type="ARBA" id="ARBA00009717"/>
    </source>
</evidence>
<reference evidence="10 11" key="1">
    <citation type="submission" date="2016-10" db="EMBL/GenBank/DDBJ databases">
        <authorList>
            <person name="de Groot N.N."/>
        </authorList>
    </citation>
    <scope>NUCLEOTIDE SEQUENCE [LARGE SCALE GENOMIC DNA]</scope>
    <source>
        <strain evidence="10 11">DSM 43357</strain>
    </source>
</reference>
<evidence type="ECO:0000256" key="1">
    <source>
        <dbReference type="ARBA" id="ARBA00004191"/>
    </source>
</evidence>
<protein>
    <recommendedName>
        <fullName evidence="3">phospholipase C</fullName>
        <ecNumber evidence="3">3.1.4.3</ecNumber>
    </recommendedName>
</protein>
<dbReference type="InterPro" id="IPR007312">
    <property type="entry name" value="Phosphoesterase"/>
</dbReference>
<feature type="region of interest" description="Disordered" evidence="8">
    <location>
        <begin position="484"/>
        <end position="504"/>
    </location>
</feature>
<keyword evidence="6" id="KW-0843">Virulence</keyword>
<evidence type="ECO:0000256" key="6">
    <source>
        <dbReference type="ARBA" id="ARBA00023026"/>
    </source>
</evidence>
<dbReference type="PANTHER" id="PTHR31956">
    <property type="entry name" value="NON-SPECIFIC PHOSPHOLIPASE C4-RELATED"/>
    <property type="match status" value="1"/>
</dbReference>
<dbReference type="EC" id="3.1.4.3" evidence="3"/>
<evidence type="ECO:0000256" key="5">
    <source>
        <dbReference type="ARBA" id="ARBA00022801"/>
    </source>
</evidence>
<dbReference type="Proteomes" id="UP000198953">
    <property type="component" value="Unassembled WGS sequence"/>
</dbReference>
<dbReference type="Gene3D" id="3.40.720.10">
    <property type="entry name" value="Alkaline Phosphatase, subunit A"/>
    <property type="match status" value="1"/>
</dbReference>
<evidence type="ECO:0000313" key="10">
    <source>
        <dbReference type="EMBL" id="SEL29029.1"/>
    </source>
</evidence>
<dbReference type="RefSeq" id="WP_091099995.1">
    <property type="nucleotide sequence ID" value="NZ_FOBF01000004.1"/>
</dbReference>
<keyword evidence="4" id="KW-0964">Secreted</keyword>
<evidence type="ECO:0000256" key="7">
    <source>
        <dbReference type="ARBA" id="ARBA00048421"/>
    </source>
</evidence>
<sequence>MSRGPSRRTFLALGAGVAAGSLLPPSVHRALAMPMPEGGLSAVKHVVFLMQENRSFDHYFGTMRGVRGFGDRNAIRLRNGKSVFEQPNGAASVLPFPVREAADLVGKDLQWISALAHGWSDGQKAAAKGWHDGWIPAKSPATMTYYRREDLPLQYELADTFTICDAYHCSVLSSTSPNRNYHVSGHTGYEPGTTKRAIDNAAYAEDTHAGYTWTNAGEILQAAGHSWKVYHEWDNYEDNNLEFYARFRQIARKALQGDYRSMDSFYGALRGASESRRQQLLARLDEGVAKLTAEERELFERCLRRVPAGQLAASFRADVEAGTLPQVSYIVPSAADSEHPSASSPIQSARITYDILDAIASHPETWQSTVLFITYDENDGFFDHVPPPLPPADQTSDYYDGNPIGLGIRVPMTVVSPWSAGGHVCSQVFDHTATVRFLETWLGVRFPDITPWRRAVSGDLTSAFDFSGSSRPPAPARPAAVPAFTGRWRPAPPAQQAMPVQEEGVKPARPLPYQPNAWARLLGDTLELTLANSGAASAHLALYPYAGEFGLPRQFDVQGSVTEQVALPGDAYDLLLVGPNGFRREFGGARTGAAARVQVSSVIDIDPRRLRVEIANNGDQRVVLRVRALAYGDKEQTVPLRPGQYRQVVWPLEDSHGWYDLRVTCDEDPAFNRRLMGHVENGRPSVTG</sequence>
<dbReference type="Pfam" id="PF05506">
    <property type="entry name" value="PLipase_C_C"/>
    <property type="match status" value="2"/>
</dbReference>
<dbReference type="OrthoDB" id="4181857at2"/>
<keyword evidence="5" id="KW-0378">Hydrolase</keyword>
<keyword evidence="4" id="KW-0134">Cell wall</keyword>
<evidence type="ECO:0000256" key="8">
    <source>
        <dbReference type="SAM" id="MobiDB-lite"/>
    </source>
</evidence>
<dbReference type="GO" id="GO:0016042">
    <property type="term" value="P:lipid catabolic process"/>
    <property type="evidence" value="ECO:0007669"/>
    <property type="project" value="InterPro"/>
</dbReference>
<dbReference type="Pfam" id="PF04185">
    <property type="entry name" value="Phosphoesterase"/>
    <property type="match status" value="1"/>
</dbReference>
<dbReference type="InterPro" id="IPR017850">
    <property type="entry name" value="Alkaline_phosphatase_core_sf"/>
</dbReference>
<keyword evidence="11" id="KW-1185">Reference proteome</keyword>
<dbReference type="InterPro" id="IPR017767">
    <property type="entry name" value="PC-PLC"/>
</dbReference>
<proteinExistence type="inferred from homology"/>
<dbReference type="STRING" id="46177.SAMN05660976_02224"/>
<feature type="domain" description="Bacterial phospholipase C C-terminal" evidence="9">
    <location>
        <begin position="507"/>
        <end position="588"/>
    </location>
</feature>
<organism evidence="10 11">
    <name type="scientific">Nonomuraea pusilla</name>
    <dbReference type="NCBI Taxonomy" id="46177"/>
    <lineage>
        <taxon>Bacteria</taxon>
        <taxon>Bacillati</taxon>
        <taxon>Actinomycetota</taxon>
        <taxon>Actinomycetes</taxon>
        <taxon>Streptosporangiales</taxon>
        <taxon>Streptosporangiaceae</taxon>
        <taxon>Nonomuraea</taxon>
    </lineage>
</organism>
<dbReference type="GO" id="GO:0034480">
    <property type="term" value="F:phosphatidylcholine phospholipase C activity"/>
    <property type="evidence" value="ECO:0007669"/>
    <property type="project" value="UniProtKB-EC"/>
</dbReference>
<gene>
    <name evidence="10" type="ORF">SAMN05660976_02224</name>
</gene>
<evidence type="ECO:0000259" key="9">
    <source>
        <dbReference type="Pfam" id="PF05506"/>
    </source>
</evidence>